<reference evidence="17" key="1">
    <citation type="submission" date="2025-08" db="UniProtKB">
        <authorList>
            <consortium name="RefSeq"/>
        </authorList>
    </citation>
    <scope>IDENTIFICATION</scope>
    <source>
        <tissue evidence="17">Muscle</tissue>
    </source>
</reference>
<evidence type="ECO:0000256" key="3">
    <source>
        <dbReference type="ARBA" id="ARBA00005760"/>
    </source>
</evidence>
<dbReference type="GO" id="GO:0015031">
    <property type="term" value="P:protein transport"/>
    <property type="evidence" value="ECO:0007669"/>
    <property type="project" value="UniProtKB-KW"/>
</dbReference>
<accession>A0A6I9PJC8</accession>
<dbReference type="GO" id="GO:0051028">
    <property type="term" value="P:mRNA transport"/>
    <property type="evidence" value="ECO:0007669"/>
    <property type="project" value="UniProtKB-KW"/>
</dbReference>
<keyword evidence="6" id="KW-0812">Transmembrane</keyword>
<keyword evidence="5" id="KW-0813">Transport</keyword>
<keyword evidence="11" id="KW-0906">Nuclear pore complex</keyword>
<keyword evidence="9" id="KW-1133">Transmembrane helix</keyword>
<dbReference type="Proteomes" id="UP000504611">
    <property type="component" value="Unplaced"/>
</dbReference>
<evidence type="ECO:0000256" key="7">
    <source>
        <dbReference type="ARBA" id="ARBA00022816"/>
    </source>
</evidence>
<evidence type="ECO:0000256" key="13">
    <source>
        <dbReference type="ARBA" id="ARBA00023242"/>
    </source>
</evidence>
<dbReference type="GeneID" id="104961194"/>
<dbReference type="PANTHER" id="PTHR13269">
    <property type="entry name" value="NUCLEOPORIN NDC1"/>
    <property type="match status" value="1"/>
</dbReference>
<proteinExistence type="inferred from homology"/>
<keyword evidence="13" id="KW-0539">Nucleus</keyword>
<evidence type="ECO:0000313" key="17">
    <source>
        <dbReference type="RefSeq" id="XP_010787740.1"/>
    </source>
</evidence>
<evidence type="ECO:0000256" key="14">
    <source>
        <dbReference type="ARBA" id="ARBA00025441"/>
    </source>
</evidence>
<dbReference type="InterPro" id="IPR019049">
    <property type="entry name" value="Nucleoporin_prot_Ndc1/Nup"/>
</dbReference>
<dbReference type="Pfam" id="PF09531">
    <property type="entry name" value="Ndc1_Nup"/>
    <property type="match status" value="1"/>
</dbReference>
<keyword evidence="10" id="KW-0811">Translocation</keyword>
<organism evidence="16 17">
    <name type="scientific">Notothenia coriiceps</name>
    <name type="common">black rockcod</name>
    <dbReference type="NCBI Taxonomy" id="8208"/>
    <lineage>
        <taxon>Eukaryota</taxon>
        <taxon>Metazoa</taxon>
        <taxon>Chordata</taxon>
        <taxon>Craniata</taxon>
        <taxon>Vertebrata</taxon>
        <taxon>Euteleostomi</taxon>
        <taxon>Actinopterygii</taxon>
        <taxon>Neopterygii</taxon>
        <taxon>Teleostei</taxon>
        <taxon>Neoteleostei</taxon>
        <taxon>Acanthomorphata</taxon>
        <taxon>Eupercaria</taxon>
        <taxon>Perciformes</taxon>
        <taxon>Notothenioidei</taxon>
        <taxon>Nototheniidae</taxon>
        <taxon>Notothenia</taxon>
    </lineage>
</organism>
<dbReference type="GO" id="GO:0030674">
    <property type="term" value="F:protein-macromolecule adaptor activity"/>
    <property type="evidence" value="ECO:0007669"/>
    <property type="project" value="TreeGrafter"/>
</dbReference>
<keyword evidence="16" id="KW-1185">Reference proteome</keyword>
<evidence type="ECO:0000256" key="4">
    <source>
        <dbReference type="ARBA" id="ARBA00017534"/>
    </source>
</evidence>
<dbReference type="OrthoDB" id="67850at2759"/>
<evidence type="ECO:0000256" key="11">
    <source>
        <dbReference type="ARBA" id="ARBA00023132"/>
    </source>
</evidence>
<evidence type="ECO:0000256" key="15">
    <source>
        <dbReference type="ARBA" id="ARBA00031201"/>
    </source>
</evidence>
<evidence type="ECO:0000256" key="9">
    <source>
        <dbReference type="ARBA" id="ARBA00022989"/>
    </source>
</evidence>
<evidence type="ECO:0000256" key="6">
    <source>
        <dbReference type="ARBA" id="ARBA00022692"/>
    </source>
</evidence>
<keyword evidence="12" id="KW-0472">Membrane</keyword>
<sequence>MLVLQEAVDRHFKLPHASSKPVRSASSLGDSTHKTLRFALRATLKTAIYRITTTFGSHLSAIQMSAEHRKRLQQFLENKE</sequence>
<evidence type="ECO:0000256" key="10">
    <source>
        <dbReference type="ARBA" id="ARBA00023010"/>
    </source>
</evidence>
<dbReference type="KEGG" id="ncc:104961194"/>
<gene>
    <name evidence="17" type="primary">LOC104961194</name>
</gene>
<dbReference type="GO" id="GO:0006999">
    <property type="term" value="P:nuclear pore organization"/>
    <property type="evidence" value="ECO:0007669"/>
    <property type="project" value="TreeGrafter"/>
</dbReference>
<comment type="function">
    <text evidence="14">Component of the nuclear pore complex (NPC), which plays a key role in de novo assembly and insertion of NPC in the nuclear envelope. Required for NPC and nuclear envelope assembly, possibly by forming a link between the nuclear envelope membrane and soluble nucleoporins, thereby anchoring the NPC in the membrane.</text>
</comment>
<keyword evidence="8" id="KW-0653">Protein transport</keyword>
<comment type="similarity">
    <text evidence="3">Belongs to the NDC1 family.</text>
</comment>
<evidence type="ECO:0000256" key="8">
    <source>
        <dbReference type="ARBA" id="ARBA00022927"/>
    </source>
</evidence>
<evidence type="ECO:0000313" key="16">
    <source>
        <dbReference type="Proteomes" id="UP000504611"/>
    </source>
</evidence>
<evidence type="ECO:0000256" key="2">
    <source>
        <dbReference type="ARBA" id="ARBA00004567"/>
    </source>
</evidence>
<evidence type="ECO:0000256" key="1">
    <source>
        <dbReference type="ARBA" id="ARBA00004232"/>
    </source>
</evidence>
<dbReference type="GO" id="GO:0031965">
    <property type="term" value="C:nuclear membrane"/>
    <property type="evidence" value="ECO:0007669"/>
    <property type="project" value="UniProtKB-SubCell"/>
</dbReference>
<evidence type="ECO:0000256" key="12">
    <source>
        <dbReference type="ARBA" id="ARBA00023136"/>
    </source>
</evidence>
<comment type="subcellular location">
    <subcellularLocation>
        <location evidence="1">Nucleus membrane</location>
        <topology evidence="1">Multi-pass membrane protein</topology>
    </subcellularLocation>
    <subcellularLocation>
        <location evidence="2">Nucleus</location>
        <location evidence="2">Nuclear pore complex</location>
    </subcellularLocation>
</comment>
<name>A0A6I9PJC8_9TELE</name>
<dbReference type="PANTHER" id="PTHR13269:SF6">
    <property type="entry name" value="NUCLEOPORIN NDC1"/>
    <property type="match status" value="1"/>
</dbReference>
<evidence type="ECO:0000256" key="5">
    <source>
        <dbReference type="ARBA" id="ARBA00022448"/>
    </source>
</evidence>
<dbReference type="RefSeq" id="XP_010787740.1">
    <property type="nucleotide sequence ID" value="XM_010789438.1"/>
</dbReference>
<dbReference type="AlphaFoldDB" id="A0A6I9PJC8"/>
<dbReference type="GO" id="GO:0070762">
    <property type="term" value="C:nuclear pore transmembrane ring"/>
    <property type="evidence" value="ECO:0007669"/>
    <property type="project" value="TreeGrafter"/>
</dbReference>
<keyword evidence="7" id="KW-0509">mRNA transport</keyword>
<protein>
    <recommendedName>
        <fullName evidence="4">Nucleoporin NDC1</fullName>
    </recommendedName>
    <alternativeName>
        <fullName evidence="15">Transmembrane protein 48</fullName>
    </alternativeName>
</protein>